<evidence type="ECO:0000256" key="3">
    <source>
        <dbReference type="ARBA" id="ARBA00023163"/>
    </source>
</evidence>
<gene>
    <name evidence="5" type="ORF">VL15_07040</name>
</gene>
<dbReference type="SUPFAM" id="SSF51206">
    <property type="entry name" value="cAMP-binding domain-like"/>
    <property type="match status" value="1"/>
</dbReference>
<evidence type="ECO:0000313" key="6">
    <source>
        <dbReference type="Proteomes" id="UP000036338"/>
    </source>
</evidence>
<sequence>MTHQANNVIELPHALGANHFLSALDGISRSELAPHLQLSNLKTGQVLCDAGENLEAVYFPVTAGISLQYTAGGKTTLGVTEIGREGVVCDDVIGSAMQRRAVVYCGGFAYRLHARRFDDACDASAAIRKQVFVRMQLILAQASQVMFCSRHHLMRHQLGRWLLIAYERSRSIEIPVTHGMLGQMLGVRRETVTDATRQLHELGLIHQHRGAIVLTDLANLERQGCDCHRVIRDETCRILTVDSGIEAGESPPRRVRTT</sequence>
<dbReference type="AlphaFoldDB" id="A0A0J5XF10"/>
<organism evidence="5 6">
    <name type="scientific">Burkholderia cepacia</name>
    <name type="common">Pseudomonas cepacia</name>
    <dbReference type="NCBI Taxonomy" id="292"/>
    <lineage>
        <taxon>Bacteria</taxon>
        <taxon>Pseudomonadati</taxon>
        <taxon>Pseudomonadota</taxon>
        <taxon>Betaproteobacteria</taxon>
        <taxon>Burkholderiales</taxon>
        <taxon>Burkholderiaceae</taxon>
        <taxon>Burkholderia</taxon>
        <taxon>Burkholderia cepacia complex</taxon>
    </lineage>
</organism>
<dbReference type="EMBL" id="LDWR01000011">
    <property type="protein sequence ID" value="KML61362.1"/>
    <property type="molecule type" value="Genomic_DNA"/>
</dbReference>
<dbReference type="InterPro" id="IPR018490">
    <property type="entry name" value="cNMP-bd_dom_sf"/>
</dbReference>
<dbReference type="GO" id="GO:0006355">
    <property type="term" value="P:regulation of DNA-templated transcription"/>
    <property type="evidence" value="ECO:0007669"/>
    <property type="project" value="InterPro"/>
</dbReference>
<accession>A0A0J5XF10</accession>
<evidence type="ECO:0000256" key="1">
    <source>
        <dbReference type="ARBA" id="ARBA00023015"/>
    </source>
</evidence>
<reference evidence="5 6" key="1">
    <citation type="submission" date="2015-05" db="EMBL/GenBank/DDBJ databases">
        <title>Draft genome of Burkholderia cepacia LK29.</title>
        <authorList>
            <person name="Chan X.Y."/>
        </authorList>
    </citation>
    <scope>NUCLEOTIDE SEQUENCE [LARGE SCALE GENOMIC DNA]</scope>
    <source>
        <strain evidence="5 6">LK29</strain>
    </source>
</reference>
<dbReference type="PATRIC" id="fig|292.27.peg.734"/>
<dbReference type="Gene3D" id="2.60.120.10">
    <property type="entry name" value="Jelly Rolls"/>
    <property type="match status" value="1"/>
</dbReference>
<dbReference type="Proteomes" id="UP000036338">
    <property type="component" value="Unassembled WGS sequence"/>
</dbReference>
<evidence type="ECO:0000256" key="2">
    <source>
        <dbReference type="ARBA" id="ARBA00023125"/>
    </source>
</evidence>
<dbReference type="RefSeq" id="WP_048244296.1">
    <property type="nucleotide sequence ID" value="NZ_LDWR01000011.1"/>
</dbReference>
<comment type="caution">
    <text evidence="5">The sequence shown here is derived from an EMBL/GenBank/DDBJ whole genome shotgun (WGS) entry which is preliminary data.</text>
</comment>
<dbReference type="PROSITE" id="PS51063">
    <property type="entry name" value="HTH_CRP_2"/>
    <property type="match status" value="1"/>
</dbReference>
<feature type="domain" description="HTH crp-type" evidence="4">
    <location>
        <begin position="152"/>
        <end position="218"/>
    </location>
</feature>
<dbReference type="InterPro" id="IPR036390">
    <property type="entry name" value="WH_DNA-bd_sf"/>
</dbReference>
<name>A0A0J5XF10_BURCE</name>
<dbReference type="SMART" id="SM00419">
    <property type="entry name" value="HTH_CRP"/>
    <property type="match status" value="1"/>
</dbReference>
<evidence type="ECO:0000313" key="5">
    <source>
        <dbReference type="EMBL" id="KML61362.1"/>
    </source>
</evidence>
<dbReference type="InterPro" id="IPR014710">
    <property type="entry name" value="RmlC-like_jellyroll"/>
</dbReference>
<dbReference type="Pfam" id="PF13545">
    <property type="entry name" value="HTH_Crp_2"/>
    <property type="match status" value="1"/>
</dbReference>
<dbReference type="SUPFAM" id="SSF46785">
    <property type="entry name" value="Winged helix' DNA-binding domain"/>
    <property type="match status" value="1"/>
</dbReference>
<protein>
    <submittedName>
        <fullName evidence="5">Crp/Fnr family transcriptional regulator</fullName>
    </submittedName>
</protein>
<evidence type="ECO:0000259" key="4">
    <source>
        <dbReference type="PROSITE" id="PS51063"/>
    </source>
</evidence>
<keyword evidence="3" id="KW-0804">Transcription</keyword>
<keyword evidence="1" id="KW-0805">Transcription regulation</keyword>
<dbReference type="InterPro" id="IPR012318">
    <property type="entry name" value="HTH_CRP"/>
</dbReference>
<proteinExistence type="predicted"/>
<dbReference type="GO" id="GO:0003677">
    <property type="term" value="F:DNA binding"/>
    <property type="evidence" value="ECO:0007669"/>
    <property type="project" value="UniProtKB-KW"/>
</dbReference>
<keyword evidence="2" id="KW-0238">DNA-binding</keyword>